<evidence type="ECO:0000313" key="2">
    <source>
        <dbReference type="EMBL" id="TMW14956.1"/>
    </source>
</evidence>
<keyword evidence="1" id="KW-0732">Signal</keyword>
<dbReference type="PROSITE" id="PS51257">
    <property type="entry name" value="PROKAR_LIPOPROTEIN"/>
    <property type="match status" value="1"/>
</dbReference>
<protein>
    <recommendedName>
        <fullName evidence="4">Lipoprotein</fullName>
    </recommendedName>
</protein>
<evidence type="ECO:0000256" key="1">
    <source>
        <dbReference type="SAM" id="SignalP"/>
    </source>
</evidence>
<feature type="signal peptide" evidence="1">
    <location>
        <begin position="1"/>
        <end position="21"/>
    </location>
</feature>
<organism evidence="2 3">
    <name type="scientific">Alloalcanivorax gelatiniphagus</name>
    <dbReference type="NCBI Taxonomy" id="1194167"/>
    <lineage>
        <taxon>Bacteria</taxon>
        <taxon>Pseudomonadati</taxon>
        <taxon>Pseudomonadota</taxon>
        <taxon>Gammaproteobacteria</taxon>
        <taxon>Oceanospirillales</taxon>
        <taxon>Alcanivoracaceae</taxon>
        <taxon>Alloalcanivorax</taxon>
    </lineage>
</organism>
<comment type="caution">
    <text evidence="2">The sequence shown here is derived from an EMBL/GenBank/DDBJ whole genome shotgun (WGS) entry which is preliminary data.</text>
</comment>
<dbReference type="Proteomes" id="UP000739180">
    <property type="component" value="Unassembled WGS sequence"/>
</dbReference>
<feature type="chain" id="PRO_5045778303" description="Lipoprotein" evidence="1">
    <location>
        <begin position="22"/>
        <end position="255"/>
    </location>
</feature>
<evidence type="ECO:0000313" key="3">
    <source>
        <dbReference type="Proteomes" id="UP000739180"/>
    </source>
</evidence>
<gene>
    <name evidence="2" type="ORF">FGS76_01235</name>
</gene>
<dbReference type="RefSeq" id="WP_170214372.1">
    <property type="nucleotide sequence ID" value="NZ_VCQT01000008.1"/>
</dbReference>
<sequence>MIRITALLPVVLLTGCAGLQAAHEHMTCQTSFCVKSYPRASFNEQPKSFDTLLVLPPRFSLSYRAMNGEEKNEETEPDSMPEPLLDTMNGPAAGYQVTLSPMVAREEPQSEAVRTFYDALWTPAKDPEALIKATPVFGVPELQDPVAATSVSIPEAIRDAASDNCCILASRVIGWTDTPGARGAKIATAAIFSALPGGSGVVADGGDVLTDMAVIRISDGQVLWSSQMLGSGTRPEFKLGINPYLSTVYNAKYAP</sequence>
<accession>A0ABY2XSF6</accession>
<dbReference type="EMBL" id="VCQT01000008">
    <property type="protein sequence ID" value="TMW14956.1"/>
    <property type="molecule type" value="Genomic_DNA"/>
</dbReference>
<reference evidence="2 3" key="1">
    <citation type="submission" date="2019-05" db="EMBL/GenBank/DDBJ databases">
        <title>Genome of Alcanivorax gelatiniphagus, an oil degrading marine bacteria.</title>
        <authorList>
            <person name="Kwon K.K."/>
        </authorList>
    </citation>
    <scope>NUCLEOTIDE SEQUENCE [LARGE SCALE GENOMIC DNA]</scope>
    <source>
        <strain evidence="2 3">MEBiC 08158</strain>
    </source>
</reference>
<name>A0ABY2XSF6_9GAMM</name>
<keyword evidence="3" id="KW-1185">Reference proteome</keyword>
<proteinExistence type="predicted"/>
<evidence type="ECO:0008006" key="4">
    <source>
        <dbReference type="Google" id="ProtNLM"/>
    </source>
</evidence>